<dbReference type="PANTHER" id="PTHR15377">
    <property type="entry name" value="TRANSCRIPTION ELONGATION REGULATOR 1"/>
    <property type="match status" value="1"/>
</dbReference>
<feature type="region of interest" description="Disordered" evidence="2">
    <location>
        <begin position="282"/>
        <end position="305"/>
    </location>
</feature>
<dbReference type="GO" id="GO:0070063">
    <property type="term" value="F:RNA polymerase binding"/>
    <property type="evidence" value="ECO:0007669"/>
    <property type="project" value="InterPro"/>
</dbReference>
<dbReference type="AlphaFoldDB" id="A0A915ERV1"/>
<dbReference type="InterPro" id="IPR036517">
    <property type="entry name" value="FF_domain_sf"/>
</dbReference>
<keyword evidence="1" id="KW-0677">Repeat</keyword>
<dbReference type="Gene3D" id="1.10.10.440">
    <property type="entry name" value="FF domain"/>
    <property type="match status" value="3"/>
</dbReference>
<dbReference type="InterPro" id="IPR045148">
    <property type="entry name" value="TCRG1-like"/>
</dbReference>
<dbReference type="SUPFAM" id="SSF81698">
    <property type="entry name" value="FF domain"/>
    <property type="match status" value="3"/>
</dbReference>
<evidence type="ECO:0000256" key="1">
    <source>
        <dbReference type="ARBA" id="ARBA00022737"/>
    </source>
</evidence>
<proteinExistence type="predicted"/>
<feature type="region of interest" description="Disordered" evidence="2">
    <location>
        <begin position="30"/>
        <end position="51"/>
    </location>
</feature>
<dbReference type="GO" id="GO:0003712">
    <property type="term" value="F:transcription coregulator activity"/>
    <property type="evidence" value="ECO:0007669"/>
    <property type="project" value="TreeGrafter"/>
</dbReference>
<dbReference type="SMART" id="SM00441">
    <property type="entry name" value="FF"/>
    <property type="match status" value="4"/>
</dbReference>
<evidence type="ECO:0000259" key="3">
    <source>
        <dbReference type="SMART" id="SM00441"/>
    </source>
</evidence>
<evidence type="ECO:0000313" key="5">
    <source>
        <dbReference type="WBParaSite" id="jg8820"/>
    </source>
</evidence>
<protein>
    <submittedName>
        <fullName evidence="5">FF domain-containing protein</fullName>
    </submittedName>
</protein>
<dbReference type="InterPro" id="IPR002713">
    <property type="entry name" value="FF_domain"/>
</dbReference>
<feature type="domain" description="FF" evidence="3">
    <location>
        <begin position="50"/>
        <end position="93"/>
    </location>
</feature>
<organism evidence="4 5">
    <name type="scientific">Ditylenchus dipsaci</name>
    <dbReference type="NCBI Taxonomy" id="166011"/>
    <lineage>
        <taxon>Eukaryota</taxon>
        <taxon>Metazoa</taxon>
        <taxon>Ecdysozoa</taxon>
        <taxon>Nematoda</taxon>
        <taxon>Chromadorea</taxon>
        <taxon>Rhabditida</taxon>
        <taxon>Tylenchina</taxon>
        <taxon>Tylenchomorpha</taxon>
        <taxon>Sphaerularioidea</taxon>
        <taxon>Anguinidae</taxon>
        <taxon>Anguininae</taxon>
        <taxon>Ditylenchus</taxon>
    </lineage>
</organism>
<evidence type="ECO:0000313" key="4">
    <source>
        <dbReference type="Proteomes" id="UP000887574"/>
    </source>
</evidence>
<feature type="domain" description="FF" evidence="3">
    <location>
        <begin position="125"/>
        <end position="181"/>
    </location>
</feature>
<dbReference type="Proteomes" id="UP000887574">
    <property type="component" value="Unplaced"/>
</dbReference>
<keyword evidence="4" id="KW-1185">Reference proteome</keyword>
<dbReference type="Pfam" id="PF01846">
    <property type="entry name" value="FF"/>
    <property type="match status" value="2"/>
</dbReference>
<dbReference type="GO" id="GO:0005634">
    <property type="term" value="C:nucleus"/>
    <property type="evidence" value="ECO:0007669"/>
    <property type="project" value="TreeGrafter"/>
</dbReference>
<evidence type="ECO:0000256" key="2">
    <source>
        <dbReference type="SAM" id="MobiDB-lite"/>
    </source>
</evidence>
<name>A0A915ERV1_9BILA</name>
<accession>A0A915ERV1</accession>
<dbReference type="WBParaSite" id="jg8820">
    <property type="protein sequence ID" value="jg8820"/>
    <property type="gene ID" value="jg8820"/>
</dbReference>
<feature type="compositionally biased region" description="Basic and acidic residues" evidence="2">
    <location>
        <begin position="40"/>
        <end position="51"/>
    </location>
</feature>
<reference evidence="5" key="1">
    <citation type="submission" date="2022-11" db="UniProtKB">
        <authorList>
            <consortium name="WormBaseParasite"/>
        </authorList>
    </citation>
    <scope>IDENTIFICATION</scope>
</reference>
<dbReference type="PANTHER" id="PTHR15377:SF3">
    <property type="entry name" value="WW DOMAIN-CONTAINING PROTEIN"/>
    <property type="match status" value="1"/>
</dbReference>
<feature type="domain" description="FF" evidence="3">
    <location>
        <begin position="183"/>
        <end position="239"/>
    </location>
</feature>
<feature type="domain" description="FF" evidence="3">
    <location>
        <begin position="240"/>
        <end position="284"/>
    </location>
</feature>
<sequence>MENRPSPHSPTSTAKILALRALKKCATEKTISKTTLPTSTKEEGREKKKKEEAKVDFKELLTEQIDLHPNERYKCKYLDSSTREQIFREYVATLPPAEATVKDEEQSRRRFLSKCREIALKIENVKRHEQTFKAMLTDLIKTMDIGWHDARKQLRKDSRYDSVDLLDKASKEKLFDEHINSLDRKRRDLFFQILSDHDEISFNMKWRDARGIIEEDDKFSKVRQSEKKTEKEYREWVGRKHEQIHENEQHLKDILAVLENDKRYLILNECPDERERLLEDYIEELDRKGPPPPPTTNQDPERRRK</sequence>